<sequence>MIRKYIDKSLFEHVSTYTNAYELWLKLESMIQKKILRNKAPLIRRLVKLDYTDGQNMIEHLNSFKDLNLRRKERGTNFQYEANVIEKRGRGETRGRIDSRGRNKSKAKGRSQSHTRITICYYCSKESHKRFECRVLKRDQKVETIHPYLVDPKKKDCTPTTVVVVDDDIFLIGEDNYLNVAYGDFSWIVD</sequence>
<dbReference type="eggNOG" id="KOG0017">
    <property type="taxonomic scope" value="Eukaryota"/>
</dbReference>
<evidence type="ECO:0000313" key="3">
    <source>
        <dbReference type="Proteomes" id="UP000000226"/>
    </source>
</evidence>
<dbReference type="EMBL" id="CM002289">
    <property type="protein sequence ID" value="ESW30785.1"/>
    <property type="molecule type" value="Genomic_DNA"/>
</dbReference>
<feature type="region of interest" description="Disordered" evidence="1">
    <location>
        <begin position="91"/>
        <end position="111"/>
    </location>
</feature>
<dbReference type="Gramene" id="ESW30785">
    <property type="protein sequence ID" value="ESW30785"/>
    <property type="gene ID" value="PHAVU_002G182300g"/>
</dbReference>
<feature type="compositionally biased region" description="Basic and acidic residues" evidence="1">
    <location>
        <begin position="91"/>
        <end position="101"/>
    </location>
</feature>
<name>V7CNG3_PHAVU</name>
<evidence type="ECO:0000256" key="1">
    <source>
        <dbReference type="SAM" id="MobiDB-lite"/>
    </source>
</evidence>
<gene>
    <name evidence="2" type="ORF">PHAVU_002G182300g</name>
</gene>
<dbReference type="AlphaFoldDB" id="V7CNG3"/>
<dbReference type="Proteomes" id="UP000000226">
    <property type="component" value="Chromosome 2"/>
</dbReference>
<evidence type="ECO:0008006" key="4">
    <source>
        <dbReference type="Google" id="ProtNLM"/>
    </source>
</evidence>
<proteinExistence type="predicted"/>
<dbReference type="Pfam" id="PF14223">
    <property type="entry name" value="Retrotran_gag_2"/>
    <property type="match status" value="1"/>
</dbReference>
<reference evidence="3" key="1">
    <citation type="journal article" date="2014" name="Nat. Genet.">
        <title>A reference genome for common bean and genome-wide analysis of dual domestications.</title>
        <authorList>
            <person name="Schmutz J."/>
            <person name="McClean P.E."/>
            <person name="Mamidi S."/>
            <person name="Wu G.A."/>
            <person name="Cannon S.B."/>
            <person name="Grimwood J."/>
            <person name="Jenkins J."/>
            <person name="Shu S."/>
            <person name="Song Q."/>
            <person name="Chavarro C."/>
            <person name="Torres-Torres M."/>
            <person name="Geffroy V."/>
            <person name="Moghaddam S.M."/>
            <person name="Gao D."/>
            <person name="Abernathy B."/>
            <person name="Barry K."/>
            <person name="Blair M."/>
            <person name="Brick M.A."/>
            <person name="Chovatia M."/>
            <person name="Gepts P."/>
            <person name="Goodstein D.M."/>
            <person name="Gonzales M."/>
            <person name="Hellsten U."/>
            <person name="Hyten D.L."/>
            <person name="Jia G."/>
            <person name="Kelly J.D."/>
            <person name="Kudrna D."/>
            <person name="Lee R."/>
            <person name="Richard M.M."/>
            <person name="Miklas P.N."/>
            <person name="Osorno J.M."/>
            <person name="Rodrigues J."/>
            <person name="Thareau V."/>
            <person name="Urrea C.A."/>
            <person name="Wang M."/>
            <person name="Yu Y."/>
            <person name="Zhang M."/>
            <person name="Wing R.A."/>
            <person name="Cregan P.B."/>
            <person name="Rokhsar D.S."/>
            <person name="Jackson S.A."/>
        </authorList>
    </citation>
    <scope>NUCLEOTIDE SEQUENCE [LARGE SCALE GENOMIC DNA]</scope>
    <source>
        <strain evidence="3">cv. G19833</strain>
    </source>
</reference>
<feature type="compositionally biased region" description="Basic residues" evidence="1">
    <location>
        <begin position="102"/>
        <end position="111"/>
    </location>
</feature>
<dbReference type="OrthoDB" id="1422334at2759"/>
<evidence type="ECO:0000313" key="2">
    <source>
        <dbReference type="EMBL" id="ESW30785.1"/>
    </source>
</evidence>
<organism evidence="2 3">
    <name type="scientific">Phaseolus vulgaris</name>
    <name type="common">Kidney bean</name>
    <name type="synonym">French bean</name>
    <dbReference type="NCBI Taxonomy" id="3885"/>
    <lineage>
        <taxon>Eukaryota</taxon>
        <taxon>Viridiplantae</taxon>
        <taxon>Streptophyta</taxon>
        <taxon>Embryophyta</taxon>
        <taxon>Tracheophyta</taxon>
        <taxon>Spermatophyta</taxon>
        <taxon>Magnoliopsida</taxon>
        <taxon>eudicotyledons</taxon>
        <taxon>Gunneridae</taxon>
        <taxon>Pentapetalae</taxon>
        <taxon>rosids</taxon>
        <taxon>fabids</taxon>
        <taxon>Fabales</taxon>
        <taxon>Fabaceae</taxon>
        <taxon>Papilionoideae</taxon>
        <taxon>50 kb inversion clade</taxon>
        <taxon>NPAAA clade</taxon>
        <taxon>indigoferoid/millettioid clade</taxon>
        <taxon>Phaseoleae</taxon>
        <taxon>Phaseolus</taxon>
    </lineage>
</organism>
<accession>V7CNG3</accession>
<keyword evidence="3" id="KW-1185">Reference proteome</keyword>
<protein>
    <recommendedName>
        <fullName evidence="4">CCHC-type domain-containing protein</fullName>
    </recommendedName>
</protein>